<name>A0ABT5DMC4_9BACT</name>
<comment type="caution">
    <text evidence="2">The sequence shown here is derived from an EMBL/GenBank/DDBJ whole genome shotgun (WGS) entry which is preliminary data.</text>
</comment>
<reference evidence="2 3" key="1">
    <citation type="submission" date="2022-11" db="EMBL/GenBank/DDBJ databases">
        <title>Minimal conservation of predation-associated metabolite biosynthetic gene clusters underscores biosynthetic potential of Myxococcota including descriptions for ten novel species: Archangium lansinium sp. nov., Myxococcus landrumus sp. nov., Nannocystis bai.</title>
        <authorList>
            <person name="Ahearne A."/>
            <person name="Stevens C."/>
            <person name="Dowd S."/>
        </authorList>
    </citation>
    <scope>NUCLEOTIDE SEQUENCE [LARGE SCALE GENOMIC DNA]</scope>
    <source>
        <strain evidence="2 3">NCWAL01</strain>
    </source>
</reference>
<dbReference type="RefSeq" id="WP_272145429.1">
    <property type="nucleotide sequence ID" value="NZ_JAQNDM010000002.1"/>
</dbReference>
<protein>
    <submittedName>
        <fullName evidence="2">Uncharacterized protein</fullName>
    </submittedName>
</protein>
<keyword evidence="3" id="KW-1185">Reference proteome</keyword>
<feature type="transmembrane region" description="Helical" evidence="1">
    <location>
        <begin position="384"/>
        <end position="401"/>
    </location>
</feature>
<feature type="transmembrane region" description="Helical" evidence="1">
    <location>
        <begin position="286"/>
        <end position="305"/>
    </location>
</feature>
<sequence length="630" mass="68377">MTSASTRLLGWSVLVGLLWVGLLARVFTHFDPGSQLANGWNSDAAVTVLQSNDPVFDAFRLYYYGQDRIGAWPWLLAQGWRALTGFDWTPYRVFLWQATWACGACLALLGLHRQVGWVLAASFAALILLSPLFQVQLFALSQPFGWQLTALFLAWWTLTRLLEGLAGPGFRRAAGAWGSAATLFSVLACWTSPTSGPLLLVCFLVQGSRVALLAPPGGARWRWLGAVLPVAVGIGFEAWVRHLFHRFAKRQFGHAYRTSLEVDTGYLLENAGAVWRRILEDALGPLVLLGVAGGLAALGFLFWHGRRRTLEAQADQAGLAALTVAFAAAALANAGLTVLVRHARLNEHDIRYLVPTLVLGGMAAVSGVFFLLGQVSFLRARRGAVAALTAAGLVAGGHLFLRPRAPAPLLEMAQEAADAVVSRAAGTVLLGGYWDTYLVGALDPAHRLPVLAVDGDYQRTPFWVPRVREAQEVLVSFAGERWAGTAEQPNPWLLQFGAPFQLAEARWAVLPPFHFARYRSVRAQALPVRLDPERGFAPCQPGASLTVHFEQPVARGVLLVGTRTSAAGLEVEAPGAVEARLEGLPSLWVVHLAAGEQPLRQVTLHQRAEQRTEECWFGGVALVAGDQKMR</sequence>
<feature type="transmembrane region" description="Helical" evidence="1">
    <location>
        <begin position="118"/>
        <end position="138"/>
    </location>
</feature>
<feature type="transmembrane region" description="Helical" evidence="1">
    <location>
        <begin position="352"/>
        <end position="372"/>
    </location>
</feature>
<proteinExistence type="predicted"/>
<feature type="transmembrane region" description="Helical" evidence="1">
    <location>
        <begin position="317"/>
        <end position="340"/>
    </location>
</feature>
<feature type="transmembrane region" description="Helical" evidence="1">
    <location>
        <begin position="221"/>
        <end position="240"/>
    </location>
</feature>
<gene>
    <name evidence="2" type="ORF">POL68_40210</name>
</gene>
<evidence type="ECO:0000256" key="1">
    <source>
        <dbReference type="SAM" id="Phobius"/>
    </source>
</evidence>
<organism evidence="2 3">
    <name type="scientific">Stigmatella ashevillensis</name>
    <dbReference type="NCBI Taxonomy" id="2995309"/>
    <lineage>
        <taxon>Bacteria</taxon>
        <taxon>Pseudomonadati</taxon>
        <taxon>Myxococcota</taxon>
        <taxon>Myxococcia</taxon>
        <taxon>Myxococcales</taxon>
        <taxon>Cystobacterineae</taxon>
        <taxon>Archangiaceae</taxon>
        <taxon>Stigmatella</taxon>
    </lineage>
</organism>
<evidence type="ECO:0000313" key="3">
    <source>
        <dbReference type="Proteomes" id="UP001221838"/>
    </source>
</evidence>
<accession>A0ABT5DMC4</accession>
<evidence type="ECO:0000313" key="2">
    <source>
        <dbReference type="EMBL" id="MDC0714743.1"/>
    </source>
</evidence>
<keyword evidence="1" id="KW-1133">Transmembrane helix</keyword>
<keyword evidence="1" id="KW-0812">Transmembrane</keyword>
<dbReference type="EMBL" id="JAQNDM010000002">
    <property type="protein sequence ID" value="MDC0714743.1"/>
    <property type="molecule type" value="Genomic_DNA"/>
</dbReference>
<keyword evidence="1" id="KW-0472">Membrane</keyword>
<feature type="transmembrane region" description="Helical" evidence="1">
    <location>
        <begin position="93"/>
        <end position="111"/>
    </location>
</feature>
<dbReference type="Proteomes" id="UP001221838">
    <property type="component" value="Unassembled WGS sequence"/>
</dbReference>